<dbReference type="PANTHER" id="PTHR46508">
    <property type="entry name" value="PHD FINGER FAMILY PROTEIN"/>
    <property type="match status" value="1"/>
</dbReference>
<keyword evidence="6" id="KW-1185">Reference proteome</keyword>
<name>A0ABC8TPQ8_9AQUA</name>
<keyword evidence="1" id="KW-0479">Metal-binding</keyword>
<feature type="compositionally biased region" description="Basic residues" evidence="4">
    <location>
        <begin position="44"/>
        <end position="57"/>
    </location>
</feature>
<feature type="compositionally biased region" description="Basic residues" evidence="4">
    <location>
        <begin position="92"/>
        <end position="116"/>
    </location>
</feature>
<dbReference type="SUPFAM" id="SSF57903">
    <property type="entry name" value="FYVE/PHD zinc finger"/>
    <property type="match status" value="1"/>
</dbReference>
<sequence length="343" mass="38985">FFHKRHVRKSAGAITVGCTYTCHKCQDGKCIKNDMKTGKSGLQKSKKASKISKKSGKVKQPAEMQNRRKETVVVPLRRSARNLKCVSLPTKKIGRRKKSRKPKSKKGMSRKPTKGLWQKKRTEAYHTYWLNGLLLSRKPYDERVMHFRVKKLIIPSEQLDSIHDQPKCSVCCEPEFTSTLNYISCDICGDWFHGDAFGLGAENISNLIGFKCHKCRNRNSPICPHLHVRRSDEVQLGGLENESGTEFYEKVSNVATLANDLIFRQKESKDLFLTDASSHREQQSEAITDQALELDVANGQVPLKLAAVPNSNEKDWRPHDTLMESKENTLLDDNTSNWVAETL</sequence>
<feature type="region of interest" description="Disordered" evidence="4">
    <location>
        <begin position="87"/>
        <end position="116"/>
    </location>
</feature>
<gene>
    <name evidence="5" type="ORF">ILEXP_LOCUS40998</name>
</gene>
<reference evidence="5 6" key="1">
    <citation type="submission" date="2024-02" db="EMBL/GenBank/DDBJ databases">
        <authorList>
            <person name="Vignale AGUSTIN F."/>
            <person name="Sosa J E."/>
            <person name="Modenutti C."/>
        </authorList>
    </citation>
    <scope>NUCLEOTIDE SEQUENCE [LARGE SCALE GENOMIC DNA]</scope>
</reference>
<dbReference type="PANTHER" id="PTHR46508:SF5">
    <property type="entry name" value="PHD-FINGER AND DNA BINDING DOMAIN-CONTAINING PROTEIN"/>
    <property type="match status" value="1"/>
</dbReference>
<dbReference type="Proteomes" id="UP001642360">
    <property type="component" value="Unassembled WGS sequence"/>
</dbReference>
<dbReference type="InterPro" id="IPR013083">
    <property type="entry name" value="Znf_RING/FYVE/PHD"/>
</dbReference>
<dbReference type="AlphaFoldDB" id="A0ABC8TPQ8"/>
<dbReference type="Gene3D" id="3.30.40.10">
    <property type="entry name" value="Zinc/RING finger domain, C3HC4 (zinc finger)"/>
    <property type="match status" value="1"/>
</dbReference>
<dbReference type="GO" id="GO:0008270">
    <property type="term" value="F:zinc ion binding"/>
    <property type="evidence" value="ECO:0007669"/>
    <property type="project" value="UniProtKB-KW"/>
</dbReference>
<comment type="caution">
    <text evidence="5">The sequence shown here is derived from an EMBL/GenBank/DDBJ whole genome shotgun (WGS) entry which is preliminary data.</text>
</comment>
<evidence type="ECO:0000256" key="3">
    <source>
        <dbReference type="ARBA" id="ARBA00022833"/>
    </source>
</evidence>
<evidence type="ECO:0000256" key="4">
    <source>
        <dbReference type="SAM" id="MobiDB-lite"/>
    </source>
</evidence>
<evidence type="ECO:0000313" key="5">
    <source>
        <dbReference type="EMBL" id="CAK9171440.1"/>
    </source>
</evidence>
<dbReference type="EMBL" id="CAUOFW020005734">
    <property type="protein sequence ID" value="CAK9171440.1"/>
    <property type="molecule type" value="Genomic_DNA"/>
</dbReference>
<accession>A0ABC8TPQ8</accession>
<evidence type="ECO:0000256" key="2">
    <source>
        <dbReference type="ARBA" id="ARBA00022771"/>
    </source>
</evidence>
<evidence type="ECO:0000313" key="6">
    <source>
        <dbReference type="Proteomes" id="UP001642360"/>
    </source>
</evidence>
<evidence type="ECO:0000256" key="1">
    <source>
        <dbReference type="ARBA" id="ARBA00022723"/>
    </source>
</evidence>
<feature type="non-terminal residue" evidence="5">
    <location>
        <position position="1"/>
    </location>
</feature>
<dbReference type="InterPro" id="IPR011011">
    <property type="entry name" value="Znf_FYVE_PHD"/>
</dbReference>
<keyword evidence="2" id="KW-0863">Zinc-finger</keyword>
<proteinExistence type="predicted"/>
<dbReference type="CDD" id="cd15517">
    <property type="entry name" value="PHD_TCF19_like"/>
    <property type="match status" value="1"/>
</dbReference>
<evidence type="ECO:0008006" key="7">
    <source>
        <dbReference type="Google" id="ProtNLM"/>
    </source>
</evidence>
<organism evidence="5 6">
    <name type="scientific">Ilex paraguariensis</name>
    <name type="common">yerba mate</name>
    <dbReference type="NCBI Taxonomy" id="185542"/>
    <lineage>
        <taxon>Eukaryota</taxon>
        <taxon>Viridiplantae</taxon>
        <taxon>Streptophyta</taxon>
        <taxon>Embryophyta</taxon>
        <taxon>Tracheophyta</taxon>
        <taxon>Spermatophyta</taxon>
        <taxon>Magnoliopsida</taxon>
        <taxon>eudicotyledons</taxon>
        <taxon>Gunneridae</taxon>
        <taxon>Pentapetalae</taxon>
        <taxon>asterids</taxon>
        <taxon>campanulids</taxon>
        <taxon>Aquifoliales</taxon>
        <taxon>Aquifoliaceae</taxon>
        <taxon>Ilex</taxon>
    </lineage>
</organism>
<keyword evidence="3" id="KW-0862">Zinc</keyword>
<feature type="region of interest" description="Disordered" evidence="4">
    <location>
        <begin position="33"/>
        <end position="70"/>
    </location>
</feature>
<protein>
    <recommendedName>
        <fullName evidence="7">Recombination activating protein 1</fullName>
    </recommendedName>
</protein>